<dbReference type="OrthoDB" id="1708389at2759"/>
<evidence type="ECO:0000256" key="1">
    <source>
        <dbReference type="SAM" id="MobiDB-lite"/>
    </source>
</evidence>
<proteinExistence type="predicted"/>
<feature type="compositionally biased region" description="Polar residues" evidence="1">
    <location>
        <begin position="334"/>
        <end position="343"/>
    </location>
</feature>
<dbReference type="Proteomes" id="UP000694845">
    <property type="component" value="Unplaced"/>
</dbReference>
<accession>A0A8B7ZWL8</accession>
<sequence>MYAVMKGWLVSLMLALALWHLTKTYLISKGFAIKFSLLPYSEEEENNDMDKQLGLSDKFQLVLLVARRVQNYLGWLADGLEKIQNLVLWGNPEATQKLYTSLLCAFIASVILPGEWFFIGAGIFLGVKLFITDNIFSRFPRVKAKYDSSYIMWQSLPTHAQKQRKNTLERRRKYVIPAVATETTPAEGQGDFLEMFSLPPEELPLPGWQSGKRCTQIVRDKTVSFKNGRLYLTRSFLCFERTRLKNRVDKHIVLPLADIITIEKVKPFFLLPGPGMSIEVRLVSEEKPYVFGAILNRDEVYAVILRQVCSVRDVRMTNGKAKRKETPTARDSRIASTSTSSDQ</sequence>
<evidence type="ECO:0000259" key="3">
    <source>
        <dbReference type="SMART" id="SM00568"/>
    </source>
</evidence>
<keyword evidence="2" id="KW-1133">Transmembrane helix</keyword>
<feature type="domain" description="GRAM" evidence="3">
    <location>
        <begin position="190"/>
        <end position="266"/>
    </location>
</feature>
<evidence type="ECO:0000313" key="4">
    <source>
        <dbReference type="Proteomes" id="UP000694845"/>
    </source>
</evidence>
<dbReference type="AlphaFoldDB" id="A0A8B7ZWL8"/>
<dbReference type="GO" id="GO:0006915">
    <property type="term" value="P:apoptotic process"/>
    <property type="evidence" value="ECO:0007669"/>
    <property type="project" value="InterPro"/>
</dbReference>
<dbReference type="PANTHER" id="PTHR37402:SF1">
    <property type="entry name" value="GRAM DOMAIN-CONTAINING PROTEIN 4"/>
    <property type="match status" value="1"/>
</dbReference>
<feature type="compositionally biased region" description="Basic and acidic residues" evidence="1">
    <location>
        <begin position="324"/>
        <end position="333"/>
    </location>
</feature>
<keyword evidence="2" id="KW-0812">Transmembrane</keyword>
<protein>
    <submittedName>
        <fullName evidence="5">GRAM domain-containing protein 4-like isoform X1</fullName>
    </submittedName>
</protein>
<reference evidence="5" key="1">
    <citation type="submission" date="2025-08" db="UniProtKB">
        <authorList>
            <consortium name="RefSeq"/>
        </authorList>
    </citation>
    <scope>IDENTIFICATION</scope>
</reference>
<gene>
    <name evidence="5" type="primary">LOC110989609</name>
</gene>
<dbReference type="KEGG" id="aplc:110989609"/>
<organism evidence="4 5">
    <name type="scientific">Acanthaster planci</name>
    <name type="common">Crown-of-thorns starfish</name>
    <dbReference type="NCBI Taxonomy" id="133434"/>
    <lineage>
        <taxon>Eukaryota</taxon>
        <taxon>Metazoa</taxon>
        <taxon>Echinodermata</taxon>
        <taxon>Eleutherozoa</taxon>
        <taxon>Asterozoa</taxon>
        <taxon>Asteroidea</taxon>
        <taxon>Valvatacea</taxon>
        <taxon>Valvatida</taxon>
        <taxon>Acanthasteridae</taxon>
        <taxon>Acanthaster</taxon>
    </lineage>
</organism>
<dbReference type="InterPro" id="IPR011993">
    <property type="entry name" value="PH-like_dom_sf"/>
</dbReference>
<dbReference type="PANTHER" id="PTHR37402">
    <property type="entry name" value="GRAM DOMAIN-CONTAINING PROTEIN 4"/>
    <property type="match status" value="1"/>
</dbReference>
<feature type="transmembrane region" description="Helical" evidence="2">
    <location>
        <begin position="98"/>
        <end position="131"/>
    </location>
</feature>
<dbReference type="InterPro" id="IPR004182">
    <property type="entry name" value="GRAM"/>
</dbReference>
<name>A0A8B7ZWL8_ACAPL</name>
<dbReference type="SMART" id="SM00568">
    <property type="entry name" value="GRAM"/>
    <property type="match status" value="1"/>
</dbReference>
<dbReference type="RefSeq" id="XP_022109819.1">
    <property type="nucleotide sequence ID" value="XM_022254127.1"/>
</dbReference>
<dbReference type="InterPro" id="IPR037847">
    <property type="entry name" value="GRAMDC4"/>
</dbReference>
<keyword evidence="2" id="KW-0472">Membrane</keyword>
<dbReference type="GO" id="GO:0034164">
    <property type="term" value="P:negative regulation of toll-like receptor 9 signaling pathway"/>
    <property type="evidence" value="ECO:0007669"/>
    <property type="project" value="TreeGrafter"/>
</dbReference>
<dbReference type="Pfam" id="PF02893">
    <property type="entry name" value="GRAM"/>
    <property type="match status" value="1"/>
</dbReference>
<evidence type="ECO:0000256" key="2">
    <source>
        <dbReference type="SAM" id="Phobius"/>
    </source>
</evidence>
<evidence type="ECO:0000313" key="5">
    <source>
        <dbReference type="RefSeq" id="XP_022109819.1"/>
    </source>
</evidence>
<dbReference type="GeneID" id="110989609"/>
<dbReference type="OMA" id="FITWFHI"/>
<dbReference type="Gene3D" id="2.30.29.30">
    <property type="entry name" value="Pleckstrin-homology domain (PH domain)/Phosphotyrosine-binding domain (PTB)"/>
    <property type="match status" value="1"/>
</dbReference>
<keyword evidence="4" id="KW-1185">Reference proteome</keyword>
<feature type="region of interest" description="Disordered" evidence="1">
    <location>
        <begin position="319"/>
        <end position="343"/>
    </location>
</feature>